<feature type="domain" description="HAMP" evidence="6">
    <location>
        <begin position="201"/>
        <end position="254"/>
    </location>
</feature>
<evidence type="ECO:0000256" key="1">
    <source>
        <dbReference type="ARBA" id="ARBA00022500"/>
    </source>
</evidence>
<dbReference type="PANTHER" id="PTHR43531">
    <property type="entry name" value="PROTEIN ICFG"/>
    <property type="match status" value="1"/>
</dbReference>
<name>A0A347TJ88_9BACT</name>
<comment type="similarity">
    <text evidence="2">Belongs to the methyl-accepting chemotaxis (MCP) protein family.</text>
</comment>
<keyword evidence="3" id="KW-0807">Transducer</keyword>
<dbReference type="SUPFAM" id="SSF58104">
    <property type="entry name" value="Methyl-accepting chemotaxis protein (MCP) signaling domain"/>
    <property type="match status" value="1"/>
</dbReference>
<keyword evidence="4" id="KW-0812">Transmembrane</keyword>
<evidence type="ECO:0000256" key="4">
    <source>
        <dbReference type="SAM" id="Phobius"/>
    </source>
</evidence>
<keyword evidence="9" id="KW-1185">Reference proteome</keyword>
<dbReference type="EMBL" id="NXAO01000048">
    <property type="protein sequence ID" value="PHO14710.1"/>
    <property type="molecule type" value="Genomic_DNA"/>
</dbReference>
<evidence type="ECO:0000313" key="10">
    <source>
        <dbReference type="Proteomes" id="UP000264693"/>
    </source>
</evidence>
<dbReference type="GO" id="GO:0016020">
    <property type="term" value="C:membrane"/>
    <property type="evidence" value="ECO:0007669"/>
    <property type="project" value="InterPro"/>
</dbReference>
<dbReference type="PROSITE" id="PS50885">
    <property type="entry name" value="HAMP"/>
    <property type="match status" value="1"/>
</dbReference>
<dbReference type="Gene3D" id="1.10.287.950">
    <property type="entry name" value="Methyl-accepting chemotaxis protein"/>
    <property type="match status" value="1"/>
</dbReference>
<gene>
    <name evidence="7" type="ORF">AMRN_0914</name>
    <name evidence="8" type="ORF">CPH92_10565</name>
</gene>
<dbReference type="SMART" id="SM00304">
    <property type="entry name" value="HAMP"/>
    <property type="match status" value="1"/>
</dbReference>
<evidence type="ECO:0000313" key="9">
    <source>
        <dbReference type="Proteomes" id="UP000224740"/>
    </source>
</evidence>
<evidence type="ECO:0000256" key="3">
    <source>
        <dbReference type="PROSITE-ProRule" id="PRU00284"/>
    </source>
</evidence>
<dbReference type="Proteomes" id="UP000224740">
    <property type="component" value="Unassembled WGS sequence"/>
</dbReference>
<dbReference type="EMBL" id="CP032101">
    <property type="protein sequence ID" value="AXX86666.1"/>
    <property type="molecule type" value="Genomic_DNA"/>
</dbReference>
<evidence type="ECO:0000313" key="7">
    <source>
        <dbReference type="EMBL" id="AXX86666.1"/>
    </source>
</evidence>
<feature type="transmembrane region" description="Helical" evidence="4">
    <location>
        <begin position="12"/>
        <end position="31"/>
    </location>
</feature>
<dbReference type="InterPro" id="IPR051310">
    <property type="entry name" value="MCP_chemotaxis"/>
</dbReference>
<dbReference type="RefSeq" id="WP_099311694.1">
    <property type="nucleotide sequence ID" value="NZ_CP032101.1"/>
</dbReference>
<dbReference type="Proteomes" id="UP000264693">
    <property type="component" value="Chromosome"/>
</dbReference>
<reference evidence="7 10" key="3">
    <citation type="submission" date="2018-08" db="EMBL/GenBank/DDBJ databases">
        <title>Complete genome of the Arcobacter marinus type strain JCM 15502.</title>
        <authorList>
            <person name="Miller W.G."/>
            <person name="Yee E."/>
            <person name="Huynh S."/>
            <person name="Parker C.T."/>
        </authorList>
    </citation>
    <scope>NUCLEOTIDE SEQUENCE [LARGE SCALE GENOMIC DNA]</scope>
    <source>
        <strain evidence="7 10">JCM 15502</strain>
    </source>
</reference>
<dbReference type="InterPro" id="IPR003660">
    <property type="entry name" value="HAMP_dom"/>
</dbReference>
<dbReference type="CDD" id="cd06225">
    <property type="entry name" value="HAMP"/>
    <property type="match status" value="1"/>
</dbReference>
<feature type="domain" description="Methyl-accepting transducer" evidence="5">
    <location>
        <begin position="358"/>
        <end position="587"/>
    </location>
</feature>
<reference evidence="8" key="2">
    <citation type="submission" date="2017-09" db="EMBL/GenBank/DDBJ databases">
        <authorList>
            <person name="Perez-Cataluna A."/>
            <person name="Figueras M.J."/>
            <person name="Salas-Masso N."/>
        </authorList>
    </citation>
    <scope>NUCLEOTIDE SEQUENCE</scope>
    <source>
        <strain evidence="8">CECT 7727</strain>
    </source>
</reference>
<feature type="transmembrane region" description="Helical" evidence="4">
    <location>
        <begin position="177"/>
        <end position="200"/>
    </location>
</feature>
<dbReference type="Gene3D" id="3.30.450.290">
    <property type="match status" value="1"/>
</dbReference>
<dbReference type="GO" id="GO:0007165">
    <property type="term" value="P:signal transduction"/>
    <property type="evidence" value="ECO:0007669"/>
    <property type="project" value="UniProtKB-KW"/>
</dbReference>
<sequence length="731" mass="80364">MLDIVTKKISNKIIFSLLILMTISSLTIVYFTTKSVKEDSIAVTKENLAMLNSAMFQSLRYAMNTGDPVQIAKAEEEARQIKGVRELVVAKSKPLIEMYHPGAEFTKDKDILKSFETKKSQILEVREGENHNLRMIKPMIAAQECLMCHANQQEGDVIGIMDLTFSLDEADGRIYDLIVEILIISTILGWITIGLVLLVVKKATNPIGKLKEGFQNLLNSNDTNIKLEVDSKDEVGEVANLFNAYMDKVRDGLKQDELVIEEANDILEKTGNGFFVYSVQSKAANPYVEDLKNKLNLMILSTKETLDKINDTLRNYSESNFDYKIDDKGIYGDLGSLAAGIKLVGNNTSEILAMIMNTGDELSKNTHLLSTASENLSASSNEQASSLEETAAALEQITSNIKGNTEATVRMASLAQNVTGSAKKGLDLANTTAISMEEINSKVTAINEAIEVIDQIAFQTNILSLNAAVEAATAGEAGKGFAVVAGEVRNLASRSAQAAREIKELVEDASDKATKGKSISTNMIEGYNELNSHISNTIEMIDSVATASKEQEKGIVQINDAVNNLDHSTQRNATVADDISKMSAQIAFMSDSLVTAASRANFLEEARDGVANVDLVYDTAKLKVDVLKLKDKVYSQLGKYNTWDVKETNSLEEWIKNYENSTTNVDTNAIEKLRKLNKNLSTKLQTLVTSNANKQDNVLLNEQAREVEIEALRIFGELNALKKDVCRNMKK</sequence>
<dbReference type="InterPro" id="IPR004089">
    <property type="entry name" value="MCPsignal_dom"/>
</dbReference>
<accession>A0A347TJ88</accession>
<dbReference type="PANTHER" id="PTHR43531:SF11">
    <property type="entry name" value="METHYL-ACCEPTING CHEMOTAXIS PROTEIN 3"/>
    <property type="match status" value="1"/>
</dbReference>
<dbReference type="Pfam" id="PF00015">
    <property type="entry name" value="MCPsignal"/>
    <property type="match status" value="1"/>
</dbReference>
<evidence type="ECO:0000313" key="8">
    <source>
        <dbReference type="EMBL" id="PHO14710.1"/>
    </source>
</evidence>
<dbReference type="Pfam" id="PF00672">
    <property type="entry name" value="HAMP"/>
    <property type="match status" value="1"/>
</dbReference>
<evidence type="ECO:0000259" key="6">
    <source>
        <dbReference type="PROSITE" id="PS50885"/>
    </source>
</evidence>
<protein>
    <submittedName>
        <fullName evidence="7">MCP-domain signal transduction protein</fullName>
    </submittedName>
    <submittedName>
        <fullName evidence="8">Methyl-accepting chemotaxis protein</fullName>
    </submittedName>
</protein>
<keyword evidence="4" id="KW-0472">Membrane</keyword>
<evidence type="ECO:0000256" key="2">
    <source>
        <dbReference type="ARBA" id="ARBA00029447"/>
    </source>
</evidence>
<dbReference type="PROSITE" id="PS50111">
    <property type="entry name" value="CHEMOTAXIS_TRANSDUC_2"/>
    <property type="match status" value="1"/>
</dbReference>
<reference evidence="9" key="1">
    <citation type="submission" date="2017-09" db="EMBL/GenBank/DDBJ databases">
        <title>Arcobacter canalis sp. nov., a new species isolated from a water canal contaminated with urban sewage.</title>
        <authorList>
            <person name="Perez-Cataluna A."/>
            <person name="Salas-Masso N."/>
            <person name="Figueras M.J."/>
        </authorList>
    </citation>
    <scope>NUCLEOTIDE SEQUENCE [LARGE SCALE GENOMIC DNA]</scope>
    <source>
        <strain evidence="9">CECT 7727</strain>
    </source>
</reference>
<keyword evidence="4" id="KW-1133">Transmembrane helix</keyword>
<dbReference type="Gene3D" id="6.10.340.10">
    <property type="match status" value="1"/>
</dbReference>
<proteinExistence type="inferred from homology"/>
<dbReference type="KEGG" id="amar:AMRN_0914"/>
<dbReference type="GO" id="GO:0006935">
    <property type="term" value="P:chemotaxis"/>
    <property type="evidence" value="ECO:0007669"/>
    <property type="project" value="UniProtKB-KW"/>
</dbReference>
<keyword evidence="1" id="KW-0145">Chemotaxis</keyword>
<dbReference type="AlphaFoldDB" id="A0A347TJ88"/>
<evidence type="ECO:0000259" key="5">
    <source>
        <dbReference type="PROSITE" id="PS50111"/>
    </source>
</evidence>
<organism evidence="7 10">
    <name type="scientific">Malaciobacter marinus</name>
    <dbReference type="NCBI Taxonomy" id="505249"/>
    <lineage>
        <taxon>Bacteria</taxon>
        <taxon>Pseudomonadati</taxon>
        <taxon>Campylobacterota</taxon>
        <taxon>Epsilonproteobacteria</taxon>
        <taxon>Campylobacterales</taxon>
        <taxon>Arcobacteraceae</taxon>
        <taxon>Malaciobacter</taxon>
    </lineage>
</organism>
<dbReference type="SMART" id="SM00283">
    <property type="entry name" value="MA"/>
    <property type="match status" value="1"/>
</dbReference>